<evidence type="ECO:0000256" key="9">
    <source>
        <dbReference type="ARBA" id="ARBA00023303"/>
    </source>
</evidence>
<evidence type="ECO:0000313" key="12">
    <source>
        <dbReference type="Proteomes" id="UP000078459"/>
    </source>
</evidence>
<name>A0A179DHM7_9SPHI</name>
<dbReference type="InterPro" id="IPR019823">
    <property type="entry name" value="Mechanosensitive_channel_CS"/>
</dbReference>
<reference evidence="11 12" key="2">
    <citation type="submission" date="2016-06" db="EMBL/GenBank/DDBJ databases">
        <title>Pedobacter psychrophilus sp. nov., isolated from Antarctic fragmentary rock.</title>
        <authorList>
            <person name="Svec P."/>
        </authorList>
    </citation>
    <scope>NUCLEOTIDE SEQUENCE [LARGE SCALE GENOMIC DNA]</scope>
    <source>
        <strain evidence="11 12">CCM 8644</strain>
    </source>
</reference>
<gene>
    <name evidence="10" type="primary">mscL</name>
    <name evidence="11" type="ORF">A5893_06435</name>
</gene>
<evidence type="ECO:0000256" key="3">
    <source>
        <dbReference type="ARBA" id="ARBA00022448"/>
    </source>
</evidence>
<dbReference type="PROSITE" id="PS01327">
    <property type="entry name" value="MSCL"/>
    <property type="match status" value="1"/>
</dbReference>
<reference evidence="11 12" key="1">
    <citation type="submission" date="2016-04" db="EMBL/GenBank/DDBJ databases">
        <authorList>
            <person name="Evans L.H."/>
            <person name="Alamgir A."/>
            <person name="Owens N."/>
            <person name="Weber N.D."/>
            <person name="Virtaneva K."/>
            <person name="Barbian K."/>
            <person name="Babar A."/>
            <person name="Rosenke K."/>
        </authorList>
    </citation>
    <scope>NUCLEOTIDE SEQUENCE [LARGE SCALE GENOMIC DNA]</scope>
    <source>
        <strain evidence="11 12">CCM 8644</strain>
    </source>
</reference>
<keyword evidence="6 10" id="KW-1133">Transmembrane helix</keyword>
<dbReference type="InterPro" id="IPR037673">
    <property type="entry name" value="MSC/AndL"/>
</dbReference>
<comment type="caution">
    <text evidence="11">The sequence shown here is derived from an EMBL/GenBank/DDBJ whole genome shotgun (WGS) entry which is preliminary data.</text>
</comment>
<dbReference type="PANTHER" id="PTHR30266">
    <property type="entry name" value="MECHANOSENSITIVE CHANNEL MSCL"/>
    <property type="match status" value="1"/>
</dbReference>
<keyword evidence="7 10" id="KW-0406">Ion transport</keyword>
<comment type="subcellular location">
    <subcellularLocation>
        <location evidence="1 10">Cell membrane</location>
        <topology evidence="1 10">Multi-pass membrane protein</topology>
    </subcellularLocation>
</comment>
<dbReference type="SUPFAM" id="SSF81330">
    <property type="entry name" value="Gated mechanosensitive channel"/>
    <property type="match status" value="1"/>
</dbReference>
<dbReference type="RefSeq" id="WP_068821812.1">
    <property type="nucleotide sequence ID" value="NZ_LWHJ01000022.1"/>
</dbReference>
<evidence type="ECO:0000256" key="8">
    <source>
        <dbReference type="ARBA" id="ARBA00023136"/>
    </source>
</evidence>
<keyword evidence="5 10" id="KW-0812">Transmembrane</keyword>
<dbReference type="PRINTS" id="PR01264">
    <property type="entry name" value="MECHCHANNEL"/>
</dbReference>
<dbReference type="Proteomes" id="UP000078459">
    <property type="component" value="Unassembled WGS sequence"/>
</dbReference>
<dbReference type="GO" id="GO:0005886">
    <property type="term" value="C:plasma membrane"/>
    <property type="evidence" value="ECO:0007669"/>
    <property type="project" value="UniProtKB-SubCell"/>
</dbReference>
<evidence type="ECO:0000256" key="4">
    <source>
        <dbReference type="ARBA" id="ARBA00022475"/>
    </source>
</evidence>
<dbReference type="AlphaFoldDB" id="A0A179DHM7"/>
<comment type="similarity">
    <text evidence="2 10">Belongs to the MscL family.</text>
</comment>
<dbReference type="Gene3D" id="1.10.1200.120">
    <property type="entry name" value="Large-conductance mechanosensitive channel, MscL, domain 1"/>
    <property type="match status" value="1"/>
</dbReference>
<keyword evidence="3 10" id="KW-0813">Transport</keyword>
<dbReference type="PANTHER" id="PTHR30266:SF2">
    <property type="entry name" value="LARGE-CONDUCTANCE MECHANOSENSITIVE CHANNEL"/>
    <property type="match status" value="1"/>
</dbReference>
<comment type="subunit">
    <text evidence="10">Homopentamer.</text>
</comment>
<evidence type="ECO:0000256" key="5">
    <source>
        <dbReference type="ARBA" id="ARBA00022692"/>
    </source>
</evidence>
<dbReference type="HAMAP" id="MF_00115">
    <property type="entry name" value="MscL"/>
    <property type="match status" value="1"/>
</dbReference>
<dbReference type="GO" id="GO:0008381">
    <property type="term" value="F:mechanosensitive monoatomic ion channel activity"/>
    <property type="evidence" value="ECO:0007669"/>
    <property type="project" value="UniProtKB-UniRule"/>
</dbReference>
<dbReference type="Pfam" id="PF01741">
    <property type="entry name" value="MscL"/>
    <property type="match status" value="1"/>
</dbReference>
<accession>A0A179DHM7</accession>
<sequence>MAFVRDFKDFAVKGNVVDLAVAVIIGAAFGKIITSFVADIITPLILQPALDAANLKNIEDLTMMGNVKYGSFLSAVISFIIIALVLFLVIKGITALKKKEIATPAAPAAISKEEVLLTEIRDLLKNNSIKN</sequence>
<evidence type="ECO:0000256" key="2">
    <source>
        <dbReference type="ARBA" id="ARBA00007254"/>
    </source>
</evidence>
<keyword evidence="12" id="KW-1185">Reference proteome</keyword>
<keyword evidence="8 10" id="KW-0472">Membrane</keyword>
<evidence type="ECO:0000256" key="7">
    <source>
        <dbReference type="ARBA" id="ARBA00023065"/>
    </source>
</evidence>
<evidence type="ECO:0000313" key="11">
    <source>
        <dbReference type="EMBL" id="OAQ40577.1"/>
    </source>
</evidence>
<feature type="transmembrane region" description="Helical" evidence="10">
    <location>
        <begin position="21"/>
        <end position="46"/>
    </location>
</feature>
<evidence type="ECO:0000256" key="1">
    <source>
        <dbReference type="ARBA" id="ARBA00004651"/>
    </source>
</evidence>
<dbReference type="InterPro" id="IPR001185">
    <property type="entry name" value="MS_channel"/>
</dbReference>
<organism evidence="11 12">
    <name type="scientific">Pedobacter psychrophilus</name>
    <dbReference type="NCBI Taxonomy" id="1826909"/>
    <lineage>
        <taxon>Bacteria</taxon>
        <taxon>Pseudomonadati</taxon>
        <taxon>Bacteroidota</taxon>
        <taxon>Sphingobacteriia</taxon>
        <taxon>Sphingobacteriales</taxon>
        <taxon>Sphingobacteriaceae</taxon>
        <taxon>Pedobacter</taxon>
    </lineage>
</organism>
<dbReference type="STRING" id="1826909.A5893_06435"/>
<dbReference type="OrthoDB" id="9810350at2"/>
<keyword evidence="4 10" id="KW-1003">Cell membrane</keyword>
<dbReference type="EMBL" id="LWHJ01000022">
    <property type="protein sequence ID" value="OAQ40577.1"/>
    <property type="molecule type" value="Genomic_DNA"/>
</dbReference>
<evidence type="ECO:0000256" key="6">
    <source>
        <dbReference type="ARBA" id="ARBA00022989"/>
    </source>
</evidence>
<evidence type="ECO:0000256" key="10">
    <source>
        <dbReference type="HAMAP-Rule" id="MF_00115"/>
    </source>
</evidence>
<keyword evidence="9 10" id="KW-0407">Ion channel</keyword>
<proteinExistence type="inferred from homology"/>
<dbReference type="InterPro" id="IPR036019">
    <property type="entry name" value="MscL_channel"/>
</dbReference>
<comment type="function">
    <text evidence="10">Channel that opens in response to stretch forces in the membrane lipid bilayer. May participate in the regulation of osmotic pressure changes within the cell.</text>
</comment>
<protein>
    <recommendedName>
        <fullName evidence="10">Large-conductance mechanosensitive channel</fullName>
    </recommendedName>
</protein>
<feature type="transmembrane region" description="Helical" evidence="10">
    <location>
        <begin position="69"/>
        <end position="90"/>
    </location>
</feature>
<dbReference type="NCBIfam" id="TIGR00220">
    <property type="entry name" value="mscL"/>
    <property type="match status" value="1"/>
</dbReference>